<dbReference type="STRING" id="1801797.A3G06_02050"/>
<name>A0A1F6YD54_9BACT</name>
<evidence type="ECO:0000313" key="3">
    <source>
        <dbReference type="EMBL" id="OGJ04308.1"/>
    </source>
</evidence>
<dbReference type="GO" id="GO:0046872">
    <property type="term" value="F:metal ion binding"/>
    <property type="evidence" value="ECO:0007669"/>
    <property type="project" value="InterPro"/>
</dbReference>
<reference evidence="3 4" key="1">
    <citation type="journal article" date="2016" name="Nat. Commun.">
        <title>Thousands of microbial genomes shed light on interconnected biogeochemical processes in an aquifer system.</title>
        <authorList>
            <person name="Anantharaman K."/>
            <person name="Brown C.T."/>
            <person name="Hug L.A."/>
            <person name="Sharon I."/>
            <person name="Castelle C.J."/>
            <person name="Probst A.J."/>
            <person name="Thomas B.C."/>
            <person name="Singh A."/>
            <person name="Wilkins M.J."/>
            <person name="Karaoz U."/>
            <person name="Brodie E.L."/>
            <person name="Williams K.H."/>
            <person name="Hubbard S.S."/>
            <person name="Banfield J.F."/>
        </authorList>
    </citation>
    <scope>NUCLEOTIDE SEQUENCE [LARGE SCALE GENOMIC DNA]</scope>
</reference>
<keyword evidence="1" id="KW-0067">ATP-binding</keyword>
<dbReference type="EMBL" id="MFVV01000001">
    <property type="protein sequence ID" value="OGJ04308.1"/>
    <property type="molecule type" value="Genomic_DNA"/>
</dbReference>
<gene>
    <name evidence="3" type="ORF">A3G06_02050</name>
</gene>
<dbReference type="SUPFAM" id="SSF56059">
    <property type="entry name" value="Glutathione synthetase ATP-binding domain-like"/>
    <property type="match status" value="1"/>
</dbReference>
<dbReference type="Proteomes" id="UP000176192">
    <property type="component" value="Unassembled WGS sequence"/>
</dbReference>
<dbReference type="AlphaFoldDB" id="A0A1F6YD54"/>
<comment type="caution">
    <text evidence="3">The sequence shown here is derived from an EMBL/GenBank/DDBJ whole genome shotgun (WGS) entry which is preliminary data.</text>
</comment>
<accession>A0A1F6YD54</accession>
<evidence type="ECO:0000259" key="2">
    <source>
        <dbReference type="PROSITE" id="PS50975"/>
    </source>
</evidence>
<protein>
    <recommendedName>
        <fullName evidence="2">ATP-grasp domain-containing protein</fullName>
    </recommendedName>
</protein>
<evidence type="ECO:0000256" key="1">
    <source>
        <dbReference type="PROSITE-ProRule" id="PRU00409"/>
    </source>
</evidence>
<sequence length="404" mass="46104">MRYCKDCEPAQEIHSIAYLSVVLGWIDQPFFDFMEMIFHSTAEAISRKISIPFFKLMTALRLGYFTDKPDEKDSWRTRCFWEEAERRGIRVREFHLGPIRDAFIAEYLPRLGTGKAGRTIIFDGLPRPGYKESAALKWMDNKGVMKKKFMQEDLPVARGGVAFTQKRALEIFNSIQKPVITKPNLGSRSRHTLIHIDTKEKLIYGFKKAKKLSPLVVVEEELRGLLFRGTLVGGKLVGVVRRDQPEVTGDGVHTVRELLEKENERPERQGPIFHKIIIDPDALVELGREKISMDDIPPKGRVITFSQKTSRGIGGTTTEVTDIVHPDNVEMLERVGKFLDDSLVGVDFIMEDIGKSWREEQHSGIIECNSLPFIDLHHYPLNGRPNNIAGKLWDLVMPESKSTF</sequence>
<proteinExistence type="predicted"/>
<dbReference type="Gene3D" id="3.30.470.20">
    <property type="entry name" value="ATP-grasp fold, B domain"/>
    <property type="match status" value="2"/>
</dbReference>
<dbReference type="InterPro" id="IPR011761">
    <property type="entry name" value="ATP-grasp"/>
</dbReference>
<keyword evidence="1" id="KW-0547">Nucleotide-binding</keyword>
<dbReference type="PROSITE" id="PS50975">
    <property type="entry name" value="ATP_GRASP"/>
    <property type="match status" value="1"/>
</dbReference>
<dbReference type="GO" id="GO:0005524">
    <property type="term" value="F:ATP binding"/>
    <property type="evidence" value="ECO:0007669"/>
    <property type="project" value="UniProtKB-UniRule"/>
</dbReference>
<evidence type="ECO:0000313" key="4">
    <source>
        <dbReference type="Proteomes" id="UP000176192"/>
    </source>
</evidence>
<organism evidence="3 4">
    <name type="scientific">Candidatus Nomurabacteria bacterium RIFCSPLOWO2_12_FULL_46_14</name>
    <dbReference type="NCBI Taxonomy" id="1801797"/>
    <lineage>
        <taxon>Bacteria</taxon>
        <taxon>Candidatus Nomuraibacteriota</taxon>
    </lineage>
</organism>
<feature type="domain" description="ATP-grasp" evidence="2">
    <location>
        <begin position="146"/>
        <end position="397"/>
    </location>
</feature>